<dbReference type="InterPro" id="IPR018123">
    <property type="entry name" value="WWE-dom_subgr"/>
</dbReference>
<dbReference type="SUPFAM" id="SSF117839">
    <property type="entry name" value="WWE domain"/>
    <property type="match status" value="2"/>
</dbReference>
<dbReference type="WormBase" id="C26B9.6">
    <property type="protein sequence ID" value="CE35410"/>
    <property type="gene ID" value="WBGene00016135"/>
</dbReference>
<dbReference type="PhylomeDB" id="Q18199"/>
<proteinExistence type="predicted"/>
<reference evidence="7 8" key="1">
    <citation type="journal article" date="1998" name="Science">
        <title>Genome sequence of the nematode C. elegans: a platform for investigating biology.</title>
        <authorList>
            <consortium name="The C. elegans sequencing consortium"/>
            <person name="Sulson J.E."/>
            <person name="Waterston R."/>
        </authorList>
    </citation>
    <scope>NUCLEOTIDE SEQUENCE [LARGE SCALE GENOMIC DNA]</scope>
    <source>
        <strain evidence="7 8">Bristol N2</strain>
    </source>
</reference>
<keyword evidence="3" id="KW-0862">Zinc</keyword>
<dbReference type="InterPro" id="IPR001841">
    <property type="entry name" value="Znf_RING"/>
</dbReference>
<evidence type="ECO:0000256" key="2">
    <source>
        <dbReference type="ARBA" id="ARBA00022771"/>
    </source>
</evidence>
<evidence type="ECO:0000259" key="6">
    <source>
        <dbReference type="PROSITE" id="PS50918"/>
    </source>
</evidence>
<dbReference type="CTD" id="182932"/>
<dbReference type="UCSC" id="C26B9.6">
    <property type="organism name" value="c. elegans"/>
</dbReference>
<feature type="domain" description="WWE" evidence="6">
    <location>
        <begin position="1"/>
        <end position="78"/>
    </location>
</feature>
<dbReference type="AlphaFoldDB" id="Q18199"/>
<dbReference type="GeneID" id="182932"/>
<dbReference type="PANTHER" id="PTHR13417:SF7">
    <property type="entry name" value="RING-TYPE DOMAIN-CONTAINING PROTEIN"/>
    <property type="match status" value="1"/>
</dbReference>
<dbReference type="FunCoup" id="Q18199">
    <property type="interactions" value="103"/>
</dbReference>
<sequence>MAPRTKKKDYLWIYNDGNCKSNMYEFHKDLQEHIENSYKRKKKTCKVSIFGVTHTIDFEKMLKYRNRPNTSEVKRITRSQAKQYGVLGCAGVPYMKKEGFQQDHDICYICYYKLTIPTRIENCGHEFCYVCLKSNFAMGNDCPVCRGKISPSLFSMPIRYDLDIHMQCPEDYADECADMVDRDHFRKSYIKGQEPTKSKPTLRRSKRTTREKYYWIYESSSFGYYRYDPKDEKYLEECYCRKMETCVMRICGTAMLINIKDGVQEQVENEVRCTRRKILRIKATEIEKYNIKGIAGINSYCRPIRR</sequence>
<dbReference type="InParanoid" id="Q18199"/>
<dbReference type="InterPro" id="IPR037197">
    <property type="entry name" value="WWE_dom_sf"/>
</dbReference>
<dbReference type="PROSITE" id="PS00518">
    <property type="entry name" value="ZF_RING_1"/>
    <property type="match status" value="1"/>
</dbReference>
<dbReference type="GO" id="GO:0072572">
    <property type="term" value="F:poly-ADP-D-ribose binding"/>
    <property type="evidence" value="ECO:0000318"/>
    <property type="project" value="GO_Central"/>
</dbReference>
<dbReference type="STRING" id="6239.C26B9.6.1"/>
<dbReference type="SMART" id="SM00184">
    <property type="entry name" value="RING"/>
    <property type="match status" value="1"/>
</dbReference>
<dbReference type="InterPro" id="IPR004170">
    <property type="entry name" value="WWE_dom"/>
</dbReference>
<dbReference type="PROSITE" id="PS50089">
    <property type="entry name" value="ZF_RING_2"/>
    <property type="match status" value="1"/>
</dbReference>
<dbReference type="Pfam" id="PF13923">
    <property type="entry name" value="zf-C3HC4_2"/>
    <property type="match status" value="1"/>
</dbReference>
<dbReference type="HOGENOM" id="CLU_909829_0_0_1"/>
<dbReference type="RefSeq" id="NP_508904.2">
    <property type="nucleotide sequence ID" value="NM_076503.5"/>
</dbReference>
<name>Q18199_CAEEL</name>
<evidence type="ECO:0000313" key="9">
    <source>
        <dbReference type="WormBase" id="C26B9.6"/>
    </source>
</evidence>
<dbReference type="InterPro" id="IPR013083">
    <property type="entry name" value="Znf_RING/FYVE/PHD"/>
</dbReference>
<protein>
    <submittedName>
        <fullName evidence="7">RING-type domain-containing protein</fullName>
    </submittedName>
</protein>
<dbReference type="PANTHER" id="PTHR13417">
    <property type="entry name" value="E3 UBIQUITIN-PROTEIN LIGASE RNF146"/>
    <property type="match status" value="1"/>
</dbReference>
<dbReference type="PROSITE" id="PS50918">
    <property type="entry name" value="WWE"/>
    <property type="match status" value="2"/>
</dbReference>
<dbReference type="KEGG" id="cel:CELE_C26B9.6"/>
<dbReference type="PaxDb" id="6239-C26B9.6"/>
<dbReference type="AGR" id="WB:WBGene00016135"/>
<dbReference type="Pfam" id="PF02825">
    <property type="entry name" value="WWE"/>
    <property type="match status" value="2"/>
</dbReference>
<dbReference type="GO" id="GO:0005634">
    <property type="term" value="C:nucleus"/>
    <property type="evidence" value="ECO:0000318"/>
    <property type="project" value="GO_Central"/>
</dbReference>
<dbReference type="Proteomes" id="UP000001940">
    <property type="component" value="Chromosome X"/>
</dbReference>
<dbReference type="Gene3D" id="3.30.720.50">
    <property type="match status" value="2"/>
</dbReference>
<dbReference type="GO" id="GO:0004842">
    <property type="term" value="F:ubiquitin-protein transferase activity"/>
    <property type="evidence" value="ECO:0000318"/>
    <property type="project" value="GO_Central"/>
</dbReference>
<keyword evidence="2 4" id="KW-0863">Zinc-finger</keyword>
<dbReference type="GO" id="GO:0008270">
    <property type="term" value="F:zinc ion binding"/>
    <property type="evidence" value="ECO:0007669"/>
    <property type="project" value="UniProtKB-KW"/>
</dbReference>
<feature type="domain" description="RING-type" evidence="5">
    <location>
        <begin position="107"/>
        <end position="146"/>
    </location>
</feature>
<evidence type="ECO:0000256" key="1">
    <source>
        <dbReference type="ARBA" id="ARBA00022723"/>
    </source>
</evidence>
<gene>
    <name evidence="7 9" type="ORF">C26B9.6</name>
    <name evidence="7" type="ORF">CELE_C26B9.6</name>
</gene>
<dbReference type="SMR" id="Q18199"/>
<dbReference type="Gene3D" id="3.30.40.10">
    <property type="entry name" value="Zinc/RING finger domain, C3HC4 (zinc finger)"/>
    <property type="match status" value="1"/>
</dbReference>
<dbReference type="PIR" id="T15634">
    <property type="entry name" value="T15634"/>
</dbReference>
<dbReference type="InterPro" id="IPR017907">
    <property type="entry name" value="Znf_RING_CS"/>
</dbReference>
<keyword evidence="8" id="KW-1185">Reference proteome</keyword>
<dbReference type="GO" id="GO:0005737">
    <property type="term" value="C:cytoplasm"/>
    <property type="evidence" value="ECO:0000318"/>
    <property type="project" value="GO_Central"/>
</dbReference>
<dbReference type="EMBL" id="BX284606">
    <property type="protein sequence ID" value="CCD65712.1"/>
    <property type="molecule type" value="Genomic_DNA"/>
</dbReference>
<dbReference type="GO" id="GO:0006511">
    <property type="term" value="P:ubiquitin-dependent protein catabolic process"/>
    <property type="evidence" value="ECO:0000318"/>
    <property type="project" value="GO_Central"/>
</dbReference>
<dbReference type="Bgee" id="WBGene00016135">
    <property type="expression patterns" value="Expressed in pharyngeal muscle cell (C elegans) and 3 other cell types or tissues"/>
</dbReference>
<feature type="domain" description="WWE" evidence="6">
    <location>
        <begin position="201"/>
        <end position="280"/>
    </location>
</feature>
<dbReference type="GO" id="GO:0016055">
    <property type="term" value="P:Wnt signaling pathway"/>
    <property type="evidence" value="ECO:0007669"/>
    <property type="project" value="InterPro"/>
</dbReference>
<accession>Q18199</accession>
<evidence type="ECO:0000313" key="7">
    <source>
        <dbReference type="EMBL" id="CCD65712.1"/>
    </source>
</evidence>
<dbReference type="eggNOG" id="KOG0824">
    <property type="taxonomic scope" value="Eukaryota"/>
</dbReference>
<dbReference type="OrthoDB" id="10065815at2759"/>
<evidence type="ECO:0000256" key="4">
    <source>
        <dbReference type="PROSITE-ProRule" id="PRU00175"/>
    </source>
</evidence>
<keyword evidence="1" id="KW-0479">Metal-binding</keyword>
<evidence type="ECO:0000313" key="8">
    <source>
        <dbReference type="Proteomes" id="UP000001940"/>
    </source>
</evidence>
<dbReference type="SMART" id="SM00678">
    <property type="entry name" value="WWE"/>
    <property type="match status" value="2"/>
</dbReference>
<organism evidence="7 8">
    <name type="scientific">Caenorhabditis elegans</name>
    <dbReference type="NCBI Taxonomy" id="6239"/>
    <lineage>
        <taxon>Eukaryota</taxon>
        <taxon>Metazoa</taxon>
        <taxon>Ecdysozoa</taxon>
        <taxon>Nematoda</taxon>
        <taxon>Chromadorea</taxon>
        <taxon>Rhabditida</taxon>
        <taxon>Rhabditina</taxon>
        <taxon>Rhabditomorpha</taxon>
        <taxon>Rhabditoidea</taxon>
        <taxon>Rhabditidae</taxon>
        <taxon>Peloderinae</taxon>
        <taxon>Caenorhabditis</taxon>
    </lineage>
</organism>
<dbReference type="OMA" id="WIYESSS"/>
<dbReference type="GO" id="GO:0061630">
    <property type="term" value="F:ubiquitin protein ligase activity"/>
    <property type="evidence" value="ECO:0007669"/>
    <property type="project" value="InterPro"/>
</dbReference>
<evidence type="ECO:0000259" key="5">
    <source>
        <dbReference type="PROSITE" id="PS50089"/>
    </source>
</evidence>
<dbReference type="InterPro" id="IPR033509">
    <property type="entry name" value="RNF146"/>
</dbReference>
<evidence type="ECO:0000256" key="3">
    <source>
        <dbReference type="ARBA" id="ARBA00022833"/>
    </source>
</evidence>
<dbReference type="SUPFAM" id="SSF57850">
    <property type="entry name" value="RING/U-box"/>
    <property type="match status" value="1"/>
</dbReference>